<evidence type="ECO:0000256" key="1">
    <source>
        <dbReference type="SAM" id="MobiDB-lite"/>
    </source>
</evidence>
<protein>
    <recommendedName>
        <fullName evidence="2">2EXR domain-containing protein</fullName>
    </recommendedName>
</protein>
<evidence type="ECO:0000313" key="3">
    <source>
        <dbReference type="EMBL" id="KAK9778117.1"/>
    </source>
</evidence>
<organism evidence="3 4">
    <name type="scientific">Seiridium cardinale</name>
    <dbReference type="NCBI Taxonomy" id="138064"/>
    <lineage>
        <taxon>Eukaryota</taxon>
        <taxon>Fungi</taxon>
        <taxon>Dikarya</taxon>
        <taxon>Ascomycota</taxon>
        <taxon>Pezizomycotina</taxon>
        <taxon>Sordariomycetes</taxon>
        <taxon>Xylariomycetidae</taxon>
        <taxon>Amphisphaeriales</taxon>
        <taxon>Sporocadaceae</taxon>
        <taxon>Seiridium</taxon>
    </lineage>
</organism>
<feature type="region of interest" description="Disordered" evidence="1">
    <location>
        <begin position="239"/>
        <end position="272"/>
    </location>
</feature>
<keyword evidence="4" id="KW-1185">Reference proteome</keyword>
<evidence type="ECO:0000259" key="2">
    <source>
        <dbReference type="Pfam" id="PF20150"/>
    </source>
</evidence>
<feature type="compositionally biased region" description="Acidic residues" evidence="1">
    <location>
        <begin position="250"/>
        <end position="271"/>
    </location>
</feature>
<dbReference type="Proteomes" id="UP001465668">
    <property type="component" value="Unassembled WGS sequence"/>
</dbReference>
<gene>
    <name evidence="3" type="ORF">SCAR479_05087</name>
</gene>
<proteinExistence type="predicted"/>
<evidence type="ECO:0000313" key="4">
    <source>
        <dbReference type="Proteomes" id="UP001465668"/>
    </source>
</evidence>
<comment type="caution">
    <text evidence="3">The sequence shown here is derived from an EMBL/GenBank/DDBJ whole genome shotgun (WGS) entry which is preliminary data.</text>
</comment>
<accession>A0ABR2XWL5</accession>
<reference evidence="3 4" key="1">
    <citation type="submission" date="2024-02" db="EMBL/GenBank/DDBJ databases">
        <title>First draft genome assembly of two strains of Seiridium cardinale.</title>
        <authorList>
            <person name="Emiliani G."/>
            <person name="Scali E."/>
        </authorList>
    </citation>
    <scope>NUCLEOTIDE SEQUENCE [LARGE SCALE GENOMIC DNA]</scope>
    <source>
        <strain evidence="3 4">BM-138-000479</strain>
    </source>
</reference>
<name>A0ABR2XWL5_9PEZI</name>
<feature type="domain" description="2EXR" evidence="2">
    <location>
        <begin position="11"/>
        <end position="85"/>
    </location>
</feature>
<dbReference type="InterPro" id="IPR045518">
    <property type="entry name" value="2EXR"/>
</dbReference>
<dbReference type="EMBL" id="JARVKM010000017">
    <property type="protein sequence ID" value="KAK9778117.1"/>
    <property type="molecule type" value="Genomic_DNA"/>
</dbReference>
<feature type="compositionally biased region" description="Basic and acidic residues" evidence="1">
    <location>
        <begin position="239"/>
        <end position="249"/>
    </location>
</feature>
<dbReference type="Pfam" id="PF20150">
    <property type="entry name" value="2EXR"/>
    <property type="match status" value="1"/>
</dbReference>
<sequence length="293" mass="33563">MACPKKSSPVFHFFPRLPPELRLITWEFAANASWPHRVKVNACMERDYEPGQGAGYDPKLGGVVTKFIEMSPLFLACQDSRDVLVKDKVIEGMLPFPRLPDVMIGMRLNDVAINMYGLYSPFIPKEQRMRLIGTPQIIELEKEYKREAICATTYIKPVINSVMIKLETSDPMSETTERKLAWESAEFLEIEMIEGAIEAFSRISQSLDDEAFLSKVIEIPGPEWLDILVAWPRMLPRTREASEADHHQDGDEEDQHQDGDEEDQHQDNDEEYALHIQIGSFAKVLEELPQKID</sequence>